<dbReference type="RefSeq" id="WP_073248642.1">
    <property type="nucleotide sequence ID" value="NZ_FQVG01000023.1"/>
</dbReference>
<reference evidence="2" key="1">
    <citation type="submission" date="2016-11" db="EMBL/GenBank/DDBJ databases">
        <authorList>
            <person name="Varghese N."/>
            <person name="Submissions S."/>
        </authorList>
    </citation>
    <scope>NUCLEOTIDE SEQUENCE [LARGE SCALE GENOMIC DNA]</scope>
    <source>
        <strain evidence="2">DSM 10124</strain>
    </source>
</reference>
<dbReference type="InterPro" id="IPR007553">
    <property type="entry name" value="2-thiour_desulf"/>
</dbReference>
<keyword evidence="2" id="KW-1185">Reference proteome</keyword>
<sequence>MILVSACLLGVCCKYSGGDNKNQKVVDLIKKYNLIPVCPEQLGGLSTPRKPAEIQAEDAKKVLDGIGKVVNVCGEDVTQNFVKGAYETLKLANLYDVKIAIFKSKSPSCGCGFIYDGSFSGKLKSGNGVTTELLIQNGIKVYTEDDIDYKTIEKIMKIDY</sequence>
<organism evidence="1 2">
    <name type="scientific">Caloramator proteoclasticus DSM 10124</name>
    <dbReference type="NCBI Taxonomy" id="1121262"/>
    <lineage>
        <taxon>Bacteria</taxon>
        <taxon>Bacillati</taxon>
        <taxon>Bacillota</taxon>
        <taxon>Clostridia</taxon>
        <taxon>Eubacteriales</taxon>
        <taxon>Clostridiaceae</taxon>
        <taxon>Caloramator</taxon>
    </lineage>
</organism>
<dbReference type="PANTHER" id="PTHR30087">
    <property type="entry name" value="INNER MEMBRANE PROTEIN"/>
    <property type="match status" value="1"/>
</dbReference>
<proteinExistence type="predicted"/>
<dbReference type="EMBL" id="FQVG01000023">
    <property type="protein sequence ID" value="SHE91759.1"/>
    <property type="molecule type" value="Genomic_DNA"/>
</dbReference>
<evidence type="ECO:0000313" key="2">
    <source>
        <dbReference type="Proteomes" id="UP000184423"/>
    </source>
</evidence>
<dbReference type="AlphaFoldDB" id="A0A1M4XDR7"/>
<protein>
    <submittedName>
        <fullName evidence="1">Uncharacterized conserved protein YbbK, DUF523 family</fullName>
    </submittedName>
</protein>
<dbReference type="Pfam" id="PF04463">
    <property type="entry name" value="2-thiour_desulf"/>
    <property type="match status" value="1"/>
</dbReference>
<dbReference type="PANTHER" id="PTHR30087:SF1">
    <property type="entry name" value="HYPOTHETICAL CYTOSOLIC PROTEIN"/>
    <property type="match status" value="1"/>
</dbReference>
<dbReference type="Proteomes" id="UP000184423">
    <property type="component" value="Unassembled WGS sequence"/>
</dbReference>
<gene>
    <name evidence="1" type="ORF">SAMN02746091_01394</name>
</gene>
<name>A0A1M4XDR7_9CLOT</name>
<evidence type="ECO:0000313" key="1">
    <source>
        <dbReference type="EMBL" id="SHE91759.1"/>
    </source>
</evidence>
<accession>A0A1M4XDR7</accession>